<organism evidence="1">
    <name type="scientific">marine sediment metagenome</name>
    <dbReference type="NCBI Taxonomy" id="412755"/>
    <lineage>
        <taxon>unclassified sequences</taxon>
        <taxon>metagenomes</taxon>
        <taxon>ecological metagenomes</taxon>
    </lineage>
</organism>
<reference evidence="1" key="1">
    <citation type="journal article" date="2014" name="Front. Microbiol.">
        <title>High frequency of phylogenetically diverse reductive dehalogenase-homologous genes in deep subseafloor sedimentary metagenomes.</title>
        <authorList>
            <person name="Kawai M."/>
            <person name="Futagami T."/>
            <person name="Toyoda A."/>
            <person name="Takaki Y."/>
            <person name="Nishi S."/>
            <person name="Hori S."/>
            <person name="Arai W."/>
            <person name="Tsubouchi T."/>
            <person name="Morono Y."/>
            <person name="Uchiyama I."/>
            <person name="Ito T."/>
            <person name="Fujiyama A."/>
            <person name="Inagaki F."/>
            <person name="Takami H."/>
        </authorList>
    </citation>
    <scope>NUCLEOTIDE SEQUENCE</scope>
    <source>
        <strain evidence="1">Expedition CK06-06</strain>
    </source>
</reference>
<name>X0WZE0_9ZZZZ</name>
<gene>
    <name evidence="1" type="ORF">S01H1_56392</name>
</gene>
<dbReference type="InterPro" id="IPR023366">
    <property type="entry name" value="ATP_synth_asu-like_sf"/>
</dbReference>
<feature type="non-terminal residue" evidence="1">
    <location>
        <position position="257"/>
    </location>
</feature>
<sequence>INWTTKAYYDQDTDEIILGATPDAGMALYFSITYYEGTPEMTFSGYLGDSIKPNPEDGTIELSFRDKGKKLQDTMIDGITNVIDISNWDLKSTSDDDIVNIIEVDSATGIFTTATAHNFTTGDNIRFNQVDSLPLQSNGDRLNGTYAVTVLSSITFSLDTAILEFTTNINITALYVRPTDKIVIGRIGPVQATLDFANDKLTFENETGITTEYFANAIYSFETKSLIFLENSVKKQFNVGSNFDYTNANIVGDTVTI</sequence>
<dbReference type="Gene3D" id="2.40.30.20">
    <property type="match status" value="1"/>
</dbReference>
<accession>X0WZE0</accession>
<feature type="non-terminal residue" evidence="1">
    <location>
        <position position="1"/>
    </location>
</feature>
<evidence type="ECO:0000313" key="1">
    <source>
        <dbReference type="EMBL" id="GAG18106.1"/>
    </source>
</evidence>
<protein>
    <submittedName>
        <fullName evidence="1">Uncharacterized protein</fullName>
    </submittedName>
</protein>
<dbReference type="EMBL" id="BARS01036717">
    <property type="protein sequence ID" value="GAG18106.1"/>
    <property type="molecule type" value="Genomic_DNA"/>
</dbReference>
<dbReference type="AlphaFoldDB" id="X0WZE0"/>
<proteinExistence type="predicted"/>
<comment type="caution">
    <text evidence="1">The sequence shown here is derived from an EMBL/GenBank/DDBJ whole genome shotgun (WGS) entry which is preliminary data.</text>
</comment>